<dbReference type="PROSITE" id="PS51257">
    <property type="entry name" value="PROKAR_LIPOPROTEIN"/>
    <property type="match status" value="1"/>
</dbReference>
<dbReference type="Gene3D" id="3.40.190.10">
    <property type="entry name" value="Periplasmic binding protein-like II"/>
    <property type="match status" value="2"/>
</dbReference>
<protein>
    <recommendedName>
        <fullName evidence="5">Peripheral protein</fullName>
    </recommendedName>
</protein>
<keyword evidence="1 2" id="KW-0732">Signal</keyword>
<dbReference type="AlphaFoldDB" id="M2PPR5"/>
<accession>M2PPR5</accession>
<reference evidence="3 4" key="1">
    <citation type="submission" date="2013-02" db="EMBL/GenBank/DDBJ databases">
        <title>The Genome Sequence of Lactobacillus catenaformis F0143.</title>
        <authorList>
            <consortium name="The Broad Institute Genome Sequencing Platform"/>
            <person name="Earl A."/>
            <person name="Ward D."/>
            <person name="Feldgarden M."/>
            <person name="Gevers D."/>
            <person name="Izard J."/>
            <person name="Blanton J.M."/>
            <person name="Mathney J."/>
            <person name="Dewhirst F.E."/>
            <person name="Young S.K."/>
            <person name="Zeng Q."/>
            <person name="Gargeya S."/>
            <person name="Fitzgerald M."/>
            <person name="Haas B."/>
            <person name="Abouelleil A."/>
            <person name="Alvarado L."/>
            <person name="Arachchi H.M."/>
            <person name="Berlin A."/>
            <person name="Chapman S.B."/>
            <person name="Gearin G."/>
            <person name="Goldberg J."/>
            <person name="Griggs A."/>
            <person name="Gujja S."/>
            <person name="Hansen M."/>
            <person name="Heiman D."/>
            <person name="Howarth C."/>
            <person name="Larimer J."/>
            <person name="Lui A."/>
            <person name="MacDonald P.J.P."/>
            <person name="McCowen C."/>
            <person name="Montmayeur A."/>
            <person name="Murphy C."/>
            <person name="Neiman D."/>
            <person name="Pearson M."/>
            <person name="Priest M."/>
            <person name="Roberts A."/>
            <person name="Saif S."/>
            <person name="Shea T."/>
            <person name="Sisk P."/>
            <person name="Stolte C."/>
            <person name="Sykes S."/>
            <person name="Wortman J."/>
            <person name="Nusbaum C."/>
            <person name="Birren B."/>
        </authorList>
    </citation>
    <scope>NUCLEOTIDE SEQUENCE [LARGE SCALE GENOMIC DNA]</scope>
    <source>
        <strain evidence="3 4">OT 569</strain>
    </source>
</reference>
<dbReference type="eggNOG" id="COG1653">
    <property type="taxonomic scope" value="Bacteria"/>
</dbReference>
<evidence type="ECO:0000313" key="3">
    <source>
        <dbReference type="EMBL" id="EMD17554.1"/>
    </source>
</evidence>
<evidence type="ECO:0000256" key="2">
    <source>
        <dbReference type="SAM" id="SignalP"/>
    </source>
</evidence>
<name>M2PPR5_9FIRM</name>
<gene>
    <name evidence="3" type="ORF">HMPREF9943_00174</name>
</gene>
<dbReference type="RefSeq" id="WP_004801185.1">
    <property type="nucleotide sequence ID" value="NZ_KB446646.1"/>
</dbReference>
<dbReference type="InterPro" id="IPR050490">
    <property type="entry name" value="Bact_solute-bd_prot1"/>
</dbReference>
<feature type="signal peptide" evidence="2">
    <location>
        <begin position="1"/>
        <end position="21"/>
    </location>
</feature>
<dbReference type="PANTHER" id="PTHR43649:SF33">
    <property type="entry name" value="POLYGALACTURONAN_RHAMNOGALACTURONAN-BINDING PROTEIN YTCQ"/>
    <property type="match status" value="1"/>
</dbReference>
<proteinExistence type="predicted"/>
<dbReference type="Proteomes" id="UP000011758">
    <property type="component" value="Unassembled WGS sequence"/>
</dbReference>
<organism evidence="3 4">
    <name type="scientific">Eggerthia catenaformis OT 569 = DSM 20559</name>
    <dbReference type="NCBI Taxonomy" id="999415"/>
    <lineage>
        <taxon>Bacteria</taxon>
        <taxon>Bacillati</taxon>
        <taxon>Bacillota</taxon>
        <taxon>Erysipelotrichia</taxon>
        <taxon>Erysipelotrichales</taxon>
        <taxon>Coprobacillaceae</taxon>
        <taxon>Eggerthia</taxon>
    </lineage>
</organism>
<evidence type="ECO:0008006" key="5">
    <source>
        <dbReference type="Google" id="ProtNLM"/>
    </source>
</evidence>
<feature type="chain" id="PRO_5038696697" description="Peripheral protein" evidence="2">
    <location>
        <begin position="22"/>
        <end position="549"/>
    </location>
</feature>
<comment type="caution">
    <text evidence="3">The sequence shown here is derived from an EMBL/GenBank/DDBJ whole genome shotgun (WGS) entry which is preliminary data.</text>
</comment>
<dbReference type="BioCyc" id="ECAT999415-HMP:GTTI-183-MONOMER"/>
<evidence type="ECO:0000256" key="1">
    <source>
        <dbReference type="ARBA" id="ARBA00022729"/>
    </source>
</evidence>
<dbReference type="SUPFAM" id="SSF53850">
    <property type="entry name" value="Periplasmic binding protein-like II"/>
    <property type="match status" value="1"/>
</dbReference>
<dbReference type="PATRIC" id="fig|999415.3.peg.175"/>
<dbReference type="PANTHER" id="PTHR43649">
    <property type="entry name" value="ARABINOSE-BINDING PROTEIN-RELATED"/>
    <property type="match status" value="1"/>
</dbReference>
<sequence length="549" mass="63368">MNKKILIIILSFFLLTGCSTGSPSSDSFSASLKKASTTPYGKYPEKITYTLAQMTGDNNSNMPKGDTYENNAYTRYLLKKLNVQNKDVLRAPDELYFNKIDNIILSKDLPDIMIVEKYEDLKYLHDHDMIADLSEAYKNCASRRVKDMYNSYGSSILENVSFNNKIYAMPETNIDDGPNLFWVREDWLKACHLNTPHTLKDVENIVRTFQKKKMGKTKTTGIMVDTNLTAATGFSSEYLLNLYFAYYNTYPKQWIKKDGKLLYGSIDSNVTKALSHLRSLYNQGILDRNLLLRKGADIAQEIIEENCGAFFGPWWVPNNPLIEALKKNPKASWKPYLIQTDESGYTTYHSVKPSSKYVVVRKGFKHPELIFKISSVIFDYLRYDNLDEKEINDYYALNVDPTARPISINIDYNNALHRSYVNIQKILTKDKSISLLTALDKAYANVCQRYLNNEKTNRIENWAAYASRVEALSLLESHKVRKVNSLYFGNTKTMRNNWWKLTQLEKDAYLQIVTGEKPLSYFSEFVNNWRNQGGNQIVKEVGNEIKEKR</sequence>
<dbReference type="STRING" id="999415.HMPREF9943_00174"/>
<dbReference type="EMBL" id="AGEJ01000003">
    <property type="protein sequence ID" value="EMD17554.1"/>
    <property type="molecule type" value="Genomic_DNA"/>
</dbReference>
<keyword evidence="4" id="KW-1185">Reference proteome</keyword>
<evidence type="ECO:0000313" key="4">
    <source>
        <dbReference type="Proteomes" id="UP000011758"/>
    </source>
</evidence>